<reference evidence="2 3" key="1">
    <citation type="journal article" date="2012" name="J. Bacteriol.">
        <title>Genome sequence of cold-adapted Pseudomonas mandelii strain JR-1.</title>
        <authorList>
            <person name="Jang S.H."/>
            <person name="Kim J."/>
            <person name="Kim J."/>
            <person name="Hong S."/>
            <person name="Lee C."/>
        </authorList>
    </citation>
    <scope>NUCLEOTIDE SEQUENCE [LARGE SCALE GENOMIC DNA]</scope>
    <source>
        <strain evidence="2 3">JR-1</strain>
    </source>
</reference>
<dbReference type="SUPFAM" id="SSF53474">
    <property type="entry name" value="alpha/beta-Hydrolases"/>
    <property type="match status" value="1"/>
</dbReference>
<evidence type="ECO:0000313" key="3">
    <source>
        <dbReference type="Proteomes" id="UP000026913"/>
    </source>
</evidence>
<dbReference type="InterPro" id="IPR029058">
    <property type="entry name" value="AB_hydrolase_fold"/>
</dbReference>
<dbReference type="EMBL" id="CP005960">
    <property type="protein sequence ID" value="AHZ68124.1"/>
    <property type="molecule type" value="Genomic_DNA"/>
</dbReference>
<gene>
    <name evidence="2" type="ORF">OU5_1045</name>
</gene>
<feature type="domain" description="AB hydrolase-1" evidence="1">
    <location>
        <begin position="36"/>
        <end position="288"/>
    </location>
</feature>
<dbReference type="HOGENOM" id="CLU_020336_7_1_6"/>
<dbReference type="PANTHER" id="PTHR43329">
    <property type="entry name" value="EPOXIDE HYDROLASE"/>
    <property type="match status" value="1"/>
</dbReference>
<dbReference type="Pfam" id="PF00561">
    <property type="entry name" value="Abhydrolase_1"/>
    <property type="match status" value="1"/>
</dbReference>
<keyword evidence="2" id="KW-0378">Hydrolase</keyword>
<accession>A0A024E5A3</accession>
<evidence type="ECO:0000313" key="2">
    <source>
        <dbReference type="EMBL" id="AHZ68124.1"/>
    </source>
</evidence>
<protein>
    <submittedName>
        <fullName evidence="2">Putative alpha/beta hydrolase fold</fullName>
    </submittedName>
</protein>
<evidence type="ECO:0000259" key="1">
    <source>
        <dbReference type="Pfam" id="PF00561"/>
    </source>
</evidence>
<dbReference type="InterPro" id="IPR000073">
    <property type="entry name" value="AB_hydrolase_1"/>
</dbReference>
<proteinExistence type="predicted"/>
<dbReference type="KEGG" id="pman:OU5_1045"/>
<name>A0A024E5A3_9PSED</name>
<dbReference type="Gene3D" id="3.40.50.1820">
    <property type="entry name" value="alpha/beta hydrolase"/>
    <property type="match status" value="1"/>
</dbReference>
<dbReference type="Proteomes" id="UP000026913">
    <property type="component" value="Chromosome"/>
</dbReference>
<dbReference type="GO" id="GO:0016787">
    <property type="term" value="F:hydrolase activity"/>
    <property type="evidence" value="ECO:0007669"/>
    <property type="project" value="UniProtKB-KW"/>
</dbReference>
<organism evidence="2 3">
    <name type="scientific">Pseudomonas mandelii JR-1</name>
    <dbReference type="NCBI Taxonomy" id="1147786"/>
    <lineage>
        <taxon>Bacteria</taxon>
        <taxon>Pseudomonadati</taxon>
        <taxon>Pseudomonadota</taxon>
        <taxon>Gammaproteobacteria</taxon>
        <taxon>Pseudomonadales</taxon>
        <taxon>Pseudomonadaceae</taxon>
        <taxon>Pseudomonas</taxon>
    </lineage>
</organism>
<sequence>MIEKKIEADTMFEHFTKTITKTSGAEIVTVVGGEGPPLLLMHGNPFNHLSWHKIAPRLARDFTVVCTDLRGYGDSSKPEGGGDHSAYSFRAMAQDQVEVMQSLGFEQFYAAGHDRGARVLHRMCLDHGDKVLKAGFVDMLPQHYLLNNVTRQWGKFSWHWFFMTQDAPTPERMMDADPEFFIRRKLSKTDQGTSFFGPEALADYIRCIKNPATTHAMCEDYRATFGIDLDMDTADFDAGRRIDNPALILWGEKGGVGRNHNAAEIWSRYATNIVQTATVPSGHYLQEECPDETYEVLHGFFK</sequence>
<dbReference type="AlphaFoldDB" id="A0A024E5A3"/>